<dbReference type="InterPro" id="IPR041698">
    <property type="entry name" value="Methyltransf_25"/>
</dbReference>
<dbReference type="RefSeq" id="WP_092497251.1">
    <property type="nucleotide sequence ID" value="NZ_FOFG01000009.1"/>
</dbReference>
<dbReference type="InterPro" id="IPR029063">
    <property type="entry name" value="SAM-dependent_MTases_sf"/>
</dbReference>
<protein>
    <submittedName>
        <fullName evidence="2">Methyltransferase domain-containing protein</fullName>
    </submittedName>
</protein>
<evidence type="ECO:0000313" key="3">
    <source>
        <dbReference type="Proteomes" id="UP000199647"/>
    </source>
</evidence>
<dbReference type="PANTHER" id="PTHR43591:SF97">
    <property type="entry name" value="CLASS I SAM-DEPENDENT METHYLTRANSFERASE"/>
    <property type="match status" value="1"/>
</dbReference>
<dbReference type="SUPFAM" id="SSF53335">
    <property type="entry name" value="S-adenosyl-L-methionine-dependent methyltransferases"/>
    <property type="match status" value="1"/>
</dbReference>
<dbReference type="AlphaFoldDB" id="A0A1H9KBH9"/>
<dbReference type="GO" id="GO:0008168">
    <property type="term" value="F:methyltransferase activity"/>
    <property type="evidence" value="ECO:0007669"/>
    <property type="project" value="UniProtKB-KW"/>
</dbReference>
<keyword evidence="3" id="KW-1185">Reference proteome</keyword>
<gene>
    <name evidence="2" type="ORF">SAMN05216548_109147</name>
</gene>
<dbReference type="CDD" id="cd02440">
    <property type="entry name" value="AdoMet_MTases"/>
    <property type="match status" value="1"/>
</dbReference>
<feature type="domain" description="Methyltransferase" evidence="1">
    <location>
        <begin position="52"/>
        <end position="146"/>
    </location>
</feature>
<dbReference type="STRING" id="1855383.SAMN05216548_109147"/>
<proteinExistence type="predicted"/>
<dbReference type="OrthoDB" id="9800454at2"/>
<dbReference type="PANTHER" id="PTHR43591">
    <property type="entry name" value="METHYLTRANSFERASE"/>
    <property type="match status" value="1"/>
</dbReference>
<keyword evidence="2" id="KW-0489">Methyltransferase</keyword>
<evidence type="ECO:0000259" key="1">
    <source>
        <dbReference type="Pfam" id="PF13649"/>
    </source>
</evidence>
<organism evidence="2 3">
    <name type="scientific">Faunimonas pinastri</name>
    <dbReference type="NCBI Taxonomy" id="1855383"/>
    <lineage>
        <taxon>Bacteria</taxon>
        <taxon>Pseudomonadati</taxon>
        <taxon>Pseudomonadota</taxon>
        <taxon>Alphaproteobacteria</taxon>
        <taxon>Hyphomicrobiales</taxon>
        <taxon>Afifellaceae</taxon>
        <taxon>Faunimonas</taxon>
    </lineage>
</organism>
<accession>A0A1H9KBH9</accession>
<sequence length="231" mass="25290">MNSVNVPSSRVFDRDASEYDALRRALIPCFDSFYGTALDLIADWHPGGSIRVLDLGAGTGLFSGMILDGSPAAHLHLLDASPSMLDEARKRLHRYEGIEFSVGDMAAGDLGGPFDLVVSALAIHHLDNAAKRDLFLRIRRSLAPGGLFVNAEQVLGPTPRIEADYARRWLRDVRAAGVPEDQIGKALERMMHDRCASVEDQLGWMREAGLVEADCSFKAWRFAVLNGKCPA</sequence>
<name>A0A1H9KBH9_9HYPH</name>
<keyword evidence="2" id="KW-0808">Transferase</keyword>
<evidence type="ECO:0000313" key="2">
    <source>
        <dbReference type="EMBL" id="SEQ96504.1"/>
    </source>
</evidence>
<dbReference type="EMBL" id="FOFG01000009">
    <property type="protein sequence ID" value="SEQ96504.1"/>
    <property type="molecule type" value="Genomic_DNA"/>
</dbReference>
<dbReference type="Pfam" id="PF13649">
    <property type="entry name" value="Methyltransf_25"/>
    <property type="match status" value="1"/>
</dbReference>
<reference evidence="2 3" key="1">
    <citation type="submission" date="2016-10" db="EMBL/GenBank/DDBJ databases">
        <authorList>
            <person name="de Groot N.N."/>
        </authorList>
    </citation>
    <scope>NUCLEOTIDE SEQUENCE [LARGE SCALE GENOMIC DNA]</scope>
    <source>
        <strain evidence="2 3">A52C2</strain>
    </source>
</reference>
<dbReference type="Proteomes" id="UP000199647">
    <property type="component" value="Unassembled WGS sequence"/>
</dbReference>
<dbReference type="Gene3D" id="3.40.50.150">
    <property type="entry name" value="Vaccinia Virus protein VP39"/>
    <property type="match status" value="1"/>
</dbReference>
<dbReference type="GO" id="GO:0032259">
    <property type="term" value="P:methylation"/>
    <property type="evidence" value="ECO:0007669"/>
    <property type="project" value="UniProtKB-KW"/>
</dbReference>